<feature type="compositionally biased region" description="Pro residues" evidence="1">
    <location>
        <begin position="99"/>
        <end position="111"/>
    </location>
</feature>
<organism evidence="2 3">
    <name type="scientific">Solirubrobacter phytolaccae</name>
    <dbReference type="NCBI Taxonomy" id="1404360"/>
    <lineage>
        <taxon>Bacteria</taxon>
        <taxon>Bacillati</taxon>
        <taxon>Actinomycetota</taxon>
        <taxon>Thermoleophilia</taxon>
        <taxon>Solirubrobacterales</taxon>
        <taxon>Solirubrobacteraceae</taxon>
        <taxon>Solirubrobacter</taxon>
    </lineage>
</organism>
<keyword evidence="3" id="KW-1185">Reference proteome</keyword>
<evidence type="ECO:0000256" key="1">
    <source>
        <dbReference type="SAM" id="MobiDB-lite"/>
    </source>
</evidence>
<evidence type="ECO:0000313" key="3">
    <source>
        <dbReference type="Proteomes" id="UP001147653"/>
    </source>
</evidence>
<dbReference type="AlphaFoldDB" id="A0A9X3NQI9"/>
<dbReference type="EMBL" id="JAPDDP010000125">
    <property type="protein sequence ID" value="MDA0185592.1"/>
    <property type="molecule type" value="Genomic_DNA"/>
</dbReference>
<feature type="compositionally biased region" description="Low complexity" evidence="1">
    <location>
        <begin position="127"/>
        <end position="149"/>
    </location>
</feature>
<protein>
    <submittedName>
        <fullName evidence="2">Uncharacterized protein</fullName>
    </submittedName>
</protein>
<sequence length="190" mass="19706">ASDLAPPAPASMPSGAAPLALARAAKAPAAVRSVARTASATAPAAVPEPTPQRPNLELIEGSAEQPQVARSAAERIADATGGAISQDGQSGLRSVTFPSPNPGGAPIPPTPQLSQQTEFTISRELAEPAPASTPAQQPQAAGGPAPAKTPETEQDEAHKREELYEYFLDRFKRDLLAEREQMGHLIIDNP</sequence>
<feature type="non-terminal residue" evidence="2">
    <location>
        <position position="1"/>
    </location>
</feature>
<reference evidence="2" key="1">
    <citation type="submission" date="2022-10" db="EMBL/GenBank/DDBJ databases">
        <title>The WGS of Solirubrobacter phytolaccae KCTC 29190.</title>
        <authorList>
            <person name="Jiang Z."/>
        </authorList>
    </citation>
    <scope>NUCLEOTIDE SEQUENCE</scope>
    <source>
        <strain evidence="2">KCTC 29190</strain>
    </source>
</reference>
<dbReference type="Proteomes" id="UP001147653">
    <property type="component" value="Unassembled WGS sequence"/>
</dbReference>
<feature type="region of interest" description="Disordered" evidence="1">
    <location>
        <begin position="35"/>
        <end position="161"/>
    </location>
</feature>
<evidence type="ECO:0000313" key="2">
    <source>
        <dbReference type="EMBL" id="MDA0185592.1"/>
    </source>
</evidence>
<name>A0A9X3NQI9_9ACTN</name>
<comment type="caution">
    <text evidence="2">The sequence shown here is derived from an EMBL/GenBank/DDBJ whole genome shotgun (WGS) entry which is preliminary data.</text>
</comment>
<feature type="compositionally biased region" description="Polar residues" evidence="1">
    <location>
        <begin position="86"/>
        <end position="97"/>
    </location>
</feature>
<accession>A0A9X3NQI9</accession>
<gene>
    <name evidence="2" type="ORF">OJ997_35130</name>
</gene>
<proteinExistence type="predicted"/>
<feature type="compositionally biased region" description="Low complexity" evidence="1">
    <location>
        <begin position="35"/>
        <end position="45"/>
    </location>
</feature>